<sequence>MSGGVFDVKLAPKRSNQKEDNDKVQKRAKINDATPQREQENQESSDNNMESNDSSILNSADSKINQGNHSLCSSSTDPSEEDIDHEYYDARKRTKIIYSWEDAIDKIDFRNTSKKNWIFENYNLSNEFRDFQKMTIQQVKEKPYLCYKKDIQKILCLSNIMLIERIKPTYLSCDLASWNTICRRKMSSYLPSVVNNLLNSFTPLEEMEDKWCENFSRVTELDKGDRTNFCKCQIILRNLSVLYLFVIITNSMLIISFTAFY</sequence>
<feature type="compositionally biased region" description="Low complexity" evidence="1">
    <location>
        <begin position="42"/>
        <end position="55"/>
    </location>
</feature>
<evidence type="ECO:0000256" key="1">
    <source>
        <dbReference type="SAM" id="MobiDB-lite"/>
    </source>
</evidence>
<keyword evidence="4" id="KW-1185">Reference proteome</keyword>
<proteinExistence type="predicted"/>
<name>A0A397S1Y4_9GLOM</name>
<accession>A0A397S1Y4</accession>
<organism evidence="3 4">
    <name type="scientific">Glomus cerebriforme</name>
    <dbReference type="NCBI Taxonomy" id="658196"/>
    <lineage>
        <taxon>Eukaryota</taxon>
        <taxon>Fungi</taxon>
        <taxon>Fungi incertae sedis</taxon>
        <taxon>Mucoromycota</taxon>
        <taxon>Glomeromycotina</taxon>
        <taxon>Glomeromycetes</taxon>
        <taxon>Glomerales</taxon>
        <taxon>Glomeraceae</taxon>
        <taxon>Glomus</taxon>
    </lineage>
</organism>
<feature type="compositionally biased region" description="Basic and acidic residues" evidence="1">
    <location>
        <begin position="16"/>
        <end position="25"/>
    </location>
</feature>
<comment type="caution">
    <text evidence="3">The sequence shown here is derived from an EMBL/GenBank/DDBJ whole genome shotgun (WGS) entry which is preliminary data.</text>
</comment>
<gene>
    <name evidence="3" type="ORF">C1645_604393</name>
</gene>
<dbReference type="OrthoDB" id="2394823at2759"/>
<dbReference type="Proteomes" id="UP000265703">
    <property type="component" value="Unassembled WGS sequence"/>
</dbReference>
<dbReference type="EMBL" id="QKYT01000969">
    <property type="protein sequence ID" value="RIA80433.1"/>
    <property type="molecule type" value="Genomic_DNA"/>
</dbReference>
<dbReference type="AlphaFoldDB" id="A0A397S1Y4"/>
<evidence type="ECO:0000313" key="4">
    <source>
        <dbReference type="Proteomes" id="UP000265703"/>
    </source>
</evidence>
<feature type="region of interest" description="Disordered" evidence="1">
    <location>
        <begin position="1"/>
        <end position="62"/>
    </location>
</feature>
<keyword evidence="2" id="KW-0472">Membrane</keyword>
<protein>
    <submittedName>
        <fullName evidence="3">Uncharacterized protein</fullName>
    </submittedName>
</protein>
<evidence type="ECO:0000313" key="3">
    <source>
        <dbReference type="EMBL" id="RIA80433.1"/>
    </source>
</evidence>
<reference evidence="3 4" key="1">
    <citation type="submission" date="2018-06" db="EMBL/GenBank/DDBJ databases">
        <title>Comparative genomics reveals the genomic features of Rhizophagus irregularis, R. cerebriforme, R. diaphanum and Gigaspora rosea, and their symbiotic lifestyle signature.</title>
        <authorList>
            <person name="Morin E."/>
            <person name="San Clemente H."/>
            <person name="Chen E.C.H."/>
            <person name="De La Providencia I."/>
            <person name="Hainaut M."/>
            <person name="Kuo A."/>
            <person name="Kohler A."/>
            <person name="Murat C."/>
            <person name="Tang N."/>
            <person name="Roy S."/>
            <person name="Loubradou J."/>
            <person name="Henrissat B."/>
            <person name="Grigoriev I.V."/>
            <person name="Corradi N."/>
            <person name="Roux C."/>
            <person name="Martin F.M."/>
        </authorList>
    </citation>
    <scope>NUCLEOTIDE SEQUENCE [LARGE SCALE GENOMIC DNA]</scope>
    <source>
        <strain evidence="3 4">DAOM 227022</strain>
    </source>
</reference>
<keyword evidence="2" id="KW-1133">Transmembrane helix</keyword>
<keyword evidence="2" id="KW-0812">Transmembrane</keyword>
<feature type="transmembrane region" description="Helical" evidence="2">
    <location>
        <begin position="241"/>
        <end position="260"/>
    </location>
</feature>
<evidence type="ECO:0000256" key="2">
    <source>
        <dbReference type="SAM" id="Phobius"/>
    </source>
</evidence>